<dbReference type="AlphaFoldDB" id="A0A718RNX6"/>
<dbReference type="InterPro" id="IPR004356">
    <property type="entry name" value="Adhesin_operon_reg_prot"/>
</dbReference>
<evidence type="ECO:0000256" key="1">
    <source>
        <dbReference type="ARBA" id="ARBA00023015"/>
    </source>
</evidence>
<gene>
    <name evidence="3" type="ORF">G1X19_10930</name>
</gene>
<evidence type="ECO:0000313" key="3">
    <source>
        <dbReference type="EMBL" id="HAD6716157.1"/>
    </source>
</evidence>
<dbReference type="EMBL" id="DAAPLT010000007">
    <property type="protein sequence ID" value="HAD6716157.1"/>
    <property type="molecule type" value="Genomic_DNA"/>
</dbReference>
<keyword evidence="2" id="KW-0804">Transcription</keyword>
<reference evidence="3" key="2">
    <citation type="submission" date="2019-01" db="EMBL/GenBank/DDBJ databases">
        <authorList>
            <consortium name="NCBI Pathogen Detection Project"/>
        </authorList>
    </citation>
    <scope>NUCLEOTIDE SEQUENCE</scope>
    <source>
        <strain evidence="3">SL1344</strain>
    </source>
</reference>
<keyword evidence="1" id="KW-0805">Transcription regulation</keyword>
<dbReference type="PRINTS" id="PR01554">
    <property type="entry name" value="FIMREGULATRY"/>
</dbReference>
<organism evidence="3">
    <name type="scientific">Salmonella typhimurium (strain SL1344)</name>
    <dbReference type="NCBI Taxonomy" id="216597"/>
    <lineage>
        <taxon>Bacteria</taxon>
        <taxon>Pseudomonadati</taxon>
        <taxon>Pseudomonadota</taxon>
        <taxon>Gammaproteobacteria</taxon>
        <taxon>Enterobacterales</taxon>
        <taxon>Enterobacteriaceae</taxon>
        <taxon>Salmonella</taxon>
    </lineage>
</organism>
<dbReference type="GO" id="GO:0006355">
    <property type="term" value="P:regulation of DNA-templated transcription"/>
    <property type="evidence" value="ECO:0007669"/>
    <property type="project" value="InterPro"/>
</dbReference>
<dbReference type="InterPro" id="IPR053721">
    <property type="entry name" value="Fimbrial_Adhesin_Reg"/>
</dbReference>
<evidence type="ECO:0000256" key="2">
    <source>
        <dbReference type="ARBA" id="ARBA00023163"/>
    </source>
</evidence>
<name>A0A718RNX6_SALTS</name>
<proteinExistence type="predicted"/>
<dbReference type="Gene3D" id="1.10.10.2690">
    <property type="match status" value="1"/>
</dbReference>
<accession>A0A718RNX6</accession>
<dbReference type="Pfam" id="PF03333">
    <property type="entry name" value="PapB"/>
    <property type="match status" value="1"/>
</dbReference>
<sequence>MLMPVSIEPGSIDKNHFHLLLSLTSISSERIKLALEHYFVLGESQRSVCEVFDVNSSYFSLKVRVIQDVSRTVLALYPYYAELYRSASC</sequence>
<reference evidence="3" key="1">
    <citation type="journal article" date="2018" name="Genome Biol.">
        <title>SKESA: strategic k-mer extension for scrupulous assemblies.</title>
        <authorList>
            <person name="Souvorov A."/>
            <person name="Agarwala R."/>
            <person name="Lipman D.J."/>
        </authorList>
    </citation>
    <scope>NUCLEOTIDE SEQUENCE</scope>
    <source>
        <strain evidence="3">SL1344</strain>
    </source>
</reference>
<comment type="caution">
    <text evidence="3">The sequence shown here is derived from an EMBL/GenBank/DDBJ whole genome shotgun (WGS) entry which is preliminary data.</text>
</comment>
<protein>
    <submittedName>
        <fullName evidence="3">Uncharacterized protein</fullName>
    </submittedName>
</protein>